<dbReference type="EMBL" id="CP000473">
    <property type="protein sequence ID" value="ABJ82831.1"/>
    <property type="molecule type" value="Genomic_DNA"/>
</dbReference>
<evidence type="ECO:0008006" key="2">
    <source>
        <dbReference type="Google" id="ProtNLM"/>
    </source>
</evidence>
<dbReference type="STRING" id="234267.Acid_1841"/>
<dbReference type="InterPro" id="IPR014995">
    <property type="entry name" value="DUF1844"/>
</dbReference>
<reference evidence="1" key="1">
    <citation type="submission" date="2006-10" db="EMBL/GenBank/DDBJ databases">
        <title>Complete sequence of Solibacter usitatus Ellin6076.</title>
        <authorList>
            <consortium name="US DOE Joint Genome Institute"/>
            <person name="Copeland A."/>
            <person name="Lucas S."/>
            <person name="Lapidus A."/>
            <person name="Barry K."/>
            <person name="Detter J.C."/>
            <person name="Glavina del Rio T."/>
            <person name="Hammon N."/>
            <person name="Israni S."/>
            <person name="Dalin E."/>
            <person name="Tice H."/>
            <person name="Pitluck S."/>
            <person name="Thompson L.S."/>
            <person name="Brettin T."/>
            <person name="Bruce D."/>
            <person name="Han C."/>
            <person name="Tapia R."/>
            <person name="Gilna P."/>
            <person name="Schmutz J."/>
            <person name="Larimer F."/>
            <person name="Land M."/>
            <person name="Hauser L."/>
            <person name="Kyrpides N."/>
            <person name="Mikhailova N."/>
            <person name="Janssen P.H."/>
            <person name="Kuske C.R."/>
            <person name="Richardson P."/>
        </authorList>
    </citation>
    <scope>NUCLEOTIDE SEQUENCE</scope>
    <source>
        <strain evidence="1">Ellin6076</strain>
    </source>
</reference>
<protein>
    <recommendedName>
        <fullName evidence="2">DUF1844 domain-containing protein</fullName>
    </recommendedName>
</protein>
<dbReference type="InParanoid" id="Q027I2"/>
<dbReference type="Pfam" id="PF08899">
    <property type="entry name" value="DUF1844"/>
    <property type="match status" value="1"/>
</dbReference>
<organism evidence="1">
    <name type="scientific">Solibacter usitatus (strain Ellin6076)</name>
    <dbReference type="NCBI Taxonomy" id="234267"/>
    <lineage>
        <taxon>Bacteria</taxon>
        <taxon>Pseudomonadati</taxon>
        <taxon>Acidobacteriota</taxon>
        <taxon>Terriglobia</taxon>
        <taxon>Bryobacterales</taxon>
        <taxon>Solibacteraceae</taxon>
        <taxon>Candidatus Solibacter</taxon>
    </lineage>
</organism>
<proteinExistence type="predicted"/>
<dbReference type="HOGENOM" id="CLU_136189_1_0_0"/>
<dbReference type="OrthoDB" id="9799618at2"/>
<gene>
    <name evidence="1" type="ordered locus">Acid_1841</name>
</gene>
<name>Q027I2_SOLUE</name>
<dbReference type="eggNOG" id="ENOG502ZZF9">
    <property type="taxonomic scope" value="Bacteria"/>
</dbReference>
<evidence type="ECO:0000313" key="1">
    <source>
        <dbReference type="EMBL" id="ABJ82831.1"/>
    </source>
</evidence>
<accession>Q027I2</accession>
<dbReference type="AlphaFoldDB" id="Q027I2"/>
<dbReference type="KEGG" id="sus:Acid_1841"/>
<sequence>MSDEITNETLEEAARIPLPQPSFAFIVLSLRAQCEMQLGLMHFGGDDEKPERNLDLARHTIDLMAILQEKTRGNLSLEEQRMLENSVTELRFRYVQISDEVAKAAAQKA</sequence>